<dbReference type="Proteomes" id="UP000177177">
    <property type="component" value="Unassembled WGS sequence"/>
</dbReference>
<proteinExistence type="predicted"/>
<dbReference type="GO" id="GO:0006355">
    <property type="term" value="P:regulation of DNA-templated transcription"/>
    <property type="evidence" value="ECO:0007669"/>
    <property type="project" value="InterPro"/>
</dbReference>
<evidence type="ECO:0000313" key="1">
    <source>
        <dbReference type="EMBL" id="OHA02667.1"/>
    </source>
</evidence>
<dbReference type="Gene3D" id="1.10.1220.10">
    <property type="entry name" value="Met repressor-like"/>
    <property type="match status" value="1"/>
</dbReference>
<comment type="caution">
    <text evidence="1">The sequence shown here is derived from an EMBL/GenBank/DDBJ whole genome shotgun (WGS) entry which is preliminary data.</text>
</comment>
<gene>
    <name evidence="1" type="ORF">A3C92_02480</name>
</gene>
<dbReference type="InterPro" id="IPR013321">
    <property type="entry name" value="Arc_rbn_hlx_hlx"/>
</dbReference>
<dbReference type="EMBL" id="MHQN01000032">
    <property type="protein sequence ID" value="OHA02667.1"/>
    <property type="molecule type" value="Genomic_DNA"/>
</dbReference>
<reference evidence="1 2" key="1">
    <citation type="journal article" date="2016" name="Nat. Commun.">
        <title>Thousands of microbial genomes shed light on interconnected biogeochemical processes in an aquifer system.</title>
        <authorList>
            <person name="Anantharaman K."/>
            <person name="Brown C.T."/>
            <person name="Hug L.A."/>
            <person name="Sharon I."/>
            <person name="Castelle C.J."/>
            <person name="Probst A.J."/>
            <person name="Thomas B.C."/>
            <person name="Singh A."/>
            <person name="Wilkins M.J."/>
            <person name="Karaoz U."/>
            <person name="Brodie E.L."/>
            <person name="Williams K.H."/>
            <person name="Hubbard S.S."/>
            <person name="Banfield J.F."/>
        </authorList>
    </citation>
    <scope>NUCLEOTIDE SEQUENCE [LARGE SCALE GENOMIC DNA]</scope>
</reference>
<name>A0A1G2KTA9_9BACT</name>
<protein>
    <recommendedName>
        <fullName evidence="3">Damage-inducible protein J</fullName>
    </recommendedName>
</protein>
<evidence type="ECO:0008006" key="3">
    <source>
        <dbReference type="Google" id="ProtNLM"/>
    </source>
</evidence>
<sequence>MKSAVINIKTDPKLKKDIKRVAVELGLPVGTIINAMMRDLVRERRVVFSAPPALNRRTQRLLQSIDRDIKAGKNADGPFSPEGAVAYLKRL</sequence>
<accession>A0A1G2KTA9</accession>
<dbReference type="AlphaFoldDB" id="A0A1G2KTA9"/>
<evidence type="ECO:0000313" key="2">
    <source>
        <dbReference type="Proteomes" id="UP000177177"/>
    </source>
</evidence>
<organism evidence="1 2">
    <name type="scientific">Candidatus Sungbacteria bacterium RIFCSPHIGHO2_02_FULL_53_17</name>
    <dbReference type="NCBI Taxonomy" id="1802275"/>
    <lineage>
        <taxon>Bacteria</taxon>
        <taxon>Candidatus Sungiibacteriota</taxon>
    </lineage>
</organism>